<proteinExistence type="predicted"/>
<comment type="caution">
    <text evidence="1">The sequence shown here is derived from an EMBL/GenBank/DDBJ whole genome shotgun (WGS) entry which is preliminary data.</text>
</comment>
<dbReference type="EMBL" id="JACAZF010000009">
    <property type="protein sequence ID" value="KAF7294837.1"/>
    <property type="molecule type" value="Genomic_DNA"/>
</dbReference>
<evidence type="ECO:0000313" key="2">
    <source>
        <dbReference type="Proteomes" id="UP000636479"/>
    </source>
</evidence>
<reference evidence="1" key="1">
    <citation type="submission" date="2020-05" db="EMBL/GenBank/DDBJ databases">
        <title>Mycena genomes resolve the evolution of fungal bioluminescence.</title>
        <authorList>
            <person name="Tsai I.J."/>
        </authorList>
    </citation>
    <scope>NUCLEOTIDE SEQUENCE</scope>
    <source>
        <strain evidence="1">171206Taipei</strain>
    </source>
</reference>
<dbReference type="Proteomes" id="UP000636479">
    <property type="component" value="Unassembled WGS sequence"/>
</dbReference>
<protein>
    <submittedName>
        <fullName evidence="1">Uncharacterized protein</fullName>
    </submittedName>
</protein>
<evidence type="ECO:0000313" key="1">
    <source>
        <dbReference type="EMBL" id="KAF7294837.1"/>
    </source>
</evidence>
<sequence>MNACTIDLYYLPAWQLAVLANNLTEKISASEAEMQRLSLAEKEAAQRKCAQWYRERAELHEIYEIVSAKEMWKVFDPPPTSWVEKLVERWFPSNPKDKIV</sequence>
<name>A0A8H6SAM6_9AGAR</name>
<gene>
    <name evidence="1" type="ORF">MIND_01021600</name>
</gene>
<dbReference type="GeneID" id="59349322"/>
<organism evidence="1 2">
    <name type="scientific">Mycena indigotica</name>
    <dbReference type="NCBI Taxonomy" id="2126181"/>
    <lineage>
        <taxon>Eukaryota</taxon>
        <taxon>Fungi</taxon>
        <taxon>Dikarya</taxon>
        <taxon>Basidiomycota</taxon>
        <taxon>Agaricomycotina</taxon>
        <taxon>Agaricomycetes</taxon>
        <taxon>Agaricomycetidae</taxon>
        <taxon>Agaricales</taxon>
        <taxon>Marasmiineae</taxon>
        <taxon>Mycenaceae</taxon>
        <taxon>Mycena</taxon>
    </lineage>
</organism>
<accession>A0A8H6SAM6</accession>
<dbReference type="RefSeq" id="XP_037216200.1">
    <property type="nucleotide sequence ID" value="XM_037366806.1"/>
</dbReference>
<keyword evidence="2" id="KW-1185">Reference proteome</keyword>
<dbReference type="AlphaFoldDB" id="A0A8H6SAM6"/>